<dbReference type="EMBL" id="CAQJ01000072">
    <property type="protein sequence ID" value="CCQ91406.1"/>
    <property type="molecule type" value="Genomic_DNA"/>
</dbReference>
<dbReference type="Gene3D" id="2.60.450.10">
    <property type="entry name" value="Lipopolysaccharide (LPS) transport protein A like domain"/>
    <property type="match status" value="1"/>
</dbReference>
<evidence type="ECO:0000256" key="2">
    <source>
        <dbReference type="ARBA" id="ARBA00022519"/>
    </source>
</evidence>
<dbReference type="OrthoDB" id="5422221at2"/>
<keyword evidence="7" id="KW-1185">Reference proteome</keyword>
<keyword evidence="1" id="KW-1003">Cell membrane</keyword>
<evidence type="ECO:0000313" key="7">
    <source>
        <dbReference type="Proteomes" id="UP000011704"/>
    </source>
</evidence>
<evidence type="ECO:0008006" key="8">
    <source>
        <dbReference type="Google" id="ProtNLM"/>
    </source>
</evidence>
<name>M1Z0Z0_NITG3</name>
<dbReference type="InParanoid" id="M1Z0Z0"/>
<dbReference type="InterPro" id="IPR010664">
    <property type="entry name" value="LipoPS_assembly_LptC-rel"/>
</dbReference>
<evidence type="ECO:0000313" key="6">
    <source>
        <dbReference type="EMBL" id="CCQ91406.1"/>
    </source>
</evidence>
<comment type="caution">
    <text evidence="6">The sequence shown here is derived from an EMBL/GenBank/DDBJ whole genome shotgun (WGS) entry which is preliminary data.</text>
</comment>
<dbReference type="Proteomes" id="UP000011704">
    <property type="component" value="Unassembled WGS sequence"/>
</dbReference>
<dbReference type="GO" id="GO:0015221">
    <property type="term" value="F:lipopolysaccharide transmembrane transporter activity"/>
    <property type="evidence" value="ECO:0007669"/>
    <property type="project" value="InterPro"/>
</dbReference>
<dbReference type="Pfam" id="PF06835">
    <property type="entry name" value="LptC"/>
    <property type="match status" value="1"/>
</dbReference>
<keyword evidence="4" id="KW-1133">Transmembrane helix</keyword>
<reference evidence="6 7" key="1">
    <citation type="journal article" date="2013" name="Front. Microbiol.">
        <title>The genome of Nitrospina gracilis illuminates the metabolism and evolution of the major marine nitrite oxidizer.</title>
        <authorList>
            <person name="Luecker S."/>
            <person name="Nowka B."/>
            <person name="Rattei T."/>
            <person name="Spieck E."/>
            <person name="and Daims H."/>
        </authorList>
    </citation>
    <scope>NUCLEOTIDE SEQUENCE [LARGE SCALE GENOMIC DNA]</scope>
    <source>
        <strain evidence="6 7">3/211</strain>
    </source>
</reference>
<dbReference type="GO" id="GO:0005886">
    <property type="term" value="C:plasma membrane"/>
    <property type="evidence" value="ECO:0007669"/>
    <property type="project" value="InterPro"/>
</dbReference>
<dbReference type="GO" id="GO:0030288">
    <property type="term" value="C:outer membrane-bounded periplasmic space"/>
    <property type="evidence" value="ECO:0007669"/>
    <property type="project" value="TreeGrafter"/>
</dbReference>
<evidence type="ECO:0000256" key="5">
    <source>
        <dbReference type="ARBA" id="ARBA00023136"/>
    </source>
</evidence>
<dbReference type="GO" id="GO:0017089">
    <property type="term" value="F:glycolipid transfer activity"/>
    <property type="evidence" value="ECO:0007669"/>
    <property type="project" value="TreeGrafter"/>
</dbReference>
<dbReference type="PANTHER" id="PTHR37481:SF1">
    <property type="entry name" value="LIPOPOLYSACCHARIDE EXPORT SYSTEM PROTEIN LPTC"/>
    <property type="match status" value="1"/>
</dbReference>
<dbReference type="AlphaFoldDB" id="M1Z0Z0"/>
<dbReference type="HOGENOM" id="CLU_1775488_0_0_0"/>
<dbReference type="InterPro" id="IPR052363">
    <property type="entry name" value="LPS_export_LptC"/>
</dbReference>
<organism evidence="6 7">
    <name type="scientific">Nitrospina gracilis (strain 3/211)</name>
    <dbReference type="NCBI Taxonomy" id="1266370"/>
    <lineage>
        <taxon>Bacteria</taxon>
        <taxon>Pseudomonadati</taxon>
        <taxon>Nitrospinota/Tectimicrobiota group</taxon>
        <taxon>Nitrospinota</taxon>
        <taxon>Nitrospinia</taxon>
        <taxon>Nitrospinales</taxon>
        <taxon>Nitrospinaceae</taxon>
        <taxon>Nitrospina</taxon>
    </lineage>
</organism>
<keyword evidence="5" id="KW-0472">Membrane</keyword>
<proteinExistence type="predicted"/>
<dbReference type="NCBIfam" id="TIGR04409">
    <property type="entry name" value="LptC_YrbK"/>
    <property type="match status" value="1"/>
</dbReference>
<sequence>MNNKIRKLLFVSILALVFSFGANYYSSLENNPLPISIEKTEKGIDVQIQNFKVENEYNGRKDWILKAEKATINNEQQVVKLKDVNVTYYLDEDHESHISARTGRMNQETNDIYLEGDVRFTAELGDFVQKYMDRKRSGTQTSANGS</sequence>
<keyword evidence="2" id="KW-0997">Cell inner membrane</keyword>
<gene>
    <name evidence="6" type="ORF">NITGR_650031</name>
</gene>
<evidence type="ECO:0000256" key="4">
    <source>
        <dbReference type="ARBA" id="ARBA00022989"/>
    </source>
</evidence>
<accession>M1Z0Z0</accession>
<evidence type="ECO:0000256" key="1">
    <source>
        <dbReference type="ARBA" id="ARBA00022475"/>
    </source>
</evidence>
<dbReference type="STRING" id="1266370.NITGR_650031"/>
<dbReference type="InterPro" id="IPR026265">
    <property type="entry name" value="LptC"/>
</dbReference>
<keyword evidence="3" id="KW-0812">Transmembrane</keyword>
<evidence type="ECO:0000256" key="3">
    <source>
        <dbReference type="ARBA" id="ARBA00022692"/>
    </source>
</evidence>
<protein>
    <recommendedName>
        <fullName evidence="8">LPS export ABC transporter periplasmic protein LptC</fullName>
    </recommendedName>
</protein>
<dbReference type="PANTHER" id="PTHR37481">
    <property type="entry name" value="LIPOPOLYSACCHARIDE EXPORT SYSTEM PROTEIN LPTC"/>
    <property type="match status" value="1"/>
</dbReference>